<evidence type="ECO:0000313" key="2">
    <source>
        <dbReference type="EMBL" id="OAG28544.1"/>
    </source>
</evidence>
<dbReference type="Gene3D" id="3.30.70.2660">
    <property type="match status" value="1"/>
</dbReference>
<reference evidence="2 3" key="1">
    <citation type="submission" date="2016-02" db="EMBL/GenBank/DDBJ databases">
        <title>Draft genome sequence of Thermodesulfatator sp. S606.</title>
        <authorList>
            <person name="Lai Q."/>
            <person name="Cao J."/>
            <person name="Dupont S."/>
            <person name="Shao Z."/>
            <person name="Jebbar M."/>
            <person name="Alain K."/>
        </authorList>
    </citation>
    <scope>NUCLEOTIDE SEQUENCE [LARGE SCALE GENOMIC DNA]</scope>
    <source>
        <strain evidence="2 3">S606</strain>
    </source>
</reference>
<dbReference type="InterPro" id="IPR021124">
    <property type="entry name" value="CRISPR-assoc_prot_Cas5"/>
</dbReference>
<protein>
    <recommendedName>
        <fullName evidence="4">CRISPR-associated protein Cas5</fullName>
    </recommendedName>
</protein>
<evidence type="ECO:0000313" key="3">
    <source>
        <dbReference type="Proteomes" id="UP000076964"/>
    </source>
</evidence>
<keyword evidence="1" id="KW-0051">Antiviral defense</keyword>
<evidence type="ECO:0000256" key="1">
    <source>
        <dbReference type="ARBA" id="ARBA00023118"/>
    </source>
</evidence>
<dbReference type="EMBL" id="LSFI01000003">
    <property type="protein sequence ID" value="OAG28544.1"/>
    <property type="molecule type" value="Genomic_DNA"/>
</dbReference>
<comment type="caution">
    <text evidence="2">The sequence shown here is derived from an EMBL/GenBank/DDBJ whole genome shotgun (WGS) entry which is preliminary data.</text>
</comment>
<dbReference type="Pfam" id="PF09704">
    <property type="entry name" value="Cas_Cas5d"/>
    <property type="match status" value="1"/>
</dbReference>
<dbReference type="NCBIfam" id="TIGR02593">
    <property type="entry name" value="CRISPR_cas5"/>
    <property type="match status" value="1"/>
</dbReference>
<organism evidence="2 3">
    <name type="scientific">Thermodesulfatator autotrophicus</name>
    <dbReference type="NCBI Taxonomy" id="1795632"/>
    <lineage>
        <taxon>Bacteria</taxon>
        <taxon>Pseudomonadati</taxon>
        <taxon>Thermodesulfobacteriota</taxon>
        <taxon>Thermodesulfobacteria</taxon>
        <taxon>Thermodesulfobacteriales</taxon>
        <taxon>Thermodesulfatatoraceae</taxon>
        <taxon>Thermodesulfatator</taxon>
    </lineage>
</organism>
<dbReference type="STRING" id="1795632.TH606_00890"/>
<proteinExistence type="predicted"/>
<keyword evidence="3" id="KW-1185">Reference proteome</keyword>
<dbReference type="InterPro" id="IPR013422">
    <property type="entry name" value="CRISPR-assoc_prot_Cas5_N"/>
</dbReference>
<dbReference type="RefSeq" id="WP_068540648.1">
    <property type="nucleotide sequence ID" value="NZ_LSFI01000003.1"/>
</dbReference>
<sequence>MEGLTVTLSAPVASFRRPLDINFQRTLLLPPPTTCLGIAGAALGLSENELWQEGGLLSTLKVSVLLEPSPVIGGDPALTRDLWKVLKIKNKKISERSPYFRELLFFPRYTLLFTGGKALLERLAEAFADPAYPISLGREDELASVEAVEKVVFSSGGSVLFGTMVPGDLRELEVKVKLTPGLRIEPPSVEVLPLEFKVVKGVRHPVKRRPFTIIPLGSQLEFPTLKTFSFRGRNFVWLNF</sequence>
<dbReference type="OrthoDB" id="5363158at2"/>
<gene>
    <name evidence="2" type="ORF">TH606_00890</name>
</gene>
<accession>A0A177E9A5</accession>
<name>A0A177E9A5_9BACT</name>
<dbReference type="AlphaFoldDB" id="A0A177E9A5"/>
<dbReference type="Proteomes" id="UP000076964">
    <property type="component" value="Unassembled WGS sequence"/>
</dbReference>
<evidence type="ECO:0008006" key="4">
    <source>
        <dbReference type="Google" id="ProtNLM"/>
    </source>
</evidence>
<dbReference type="GO" id="GO:0043571">
    <property type="term" value="P:maintenance of CRISPR repeat elements"/>
    <property type="evidence" value="ECO:0007669"/>
    <property type="project" value="InterPro"/>
</dbReference>
<dbReference type="CDD" id="cd09693">
    <property type="entry name" value="Cas5_I"/>
    <property type="match status" value="1"/>
</dbReference>
<dbReference type="GO" id="GO:0051607">
    <property type="term" value="P:defense response to virus"/>
    <property type="evidence" value="ECO:0007669"/>
    <property type="project" value="UniProtKB-KW"/>
</dbReference>